<dbReference type="STRING" id="1231623.Tasa_017_174"/>
<dbReference type="InterPro" id="IPR001406">
    <property type="entry name" value="PsdUridine_synth_TruA"/>
</dbReference>
<keyword evidence="10" id="KW-1185">Reference proteome</keyword>
<dbReference type="Proteomes" id="UP000032679">
    <property type="component" value="Unassembled WGS sequence"/>
</dbReference>
<dbReference type="HAMAP" id="MF_00171">
    <property type="entry name" value="TruA"/>
    <property type="match status" value="1"/>
</dbReference>
<dbReference type="AlphaFoldDB" id="A0A0D6MLI6"/>
<dbReference type="Gene3D" id="3.30.70.660">
    <property type="entry name" value="Pseudouridine synthase I, catalytic domain, C-terminal subdomain"/>
    <property type="match status" value="1"/>
</dbReference>
<comment type="catalytic activity">
    <reaction evidence="4 7">
        <text>uridine(38/39/40) in tRNA = pseudouridine(38/39/40) in tRNA</text>
        <dbReference type="Rhea" id="RHEA:22376"/>
        <dbReference type="Rhea" id="RHEA-COMP:10085"/>
        <dbReference type="Rhea" id="RHEA-COMP:10087"/>
        <dbReference type="ChEBI" id="CHEBI:65314"/>
        <dbReference type="ChEBI" id="CHEBI:65315"/>
        <dbReference type="EC" id="5.4.99.12"/>
    </reaction>
</comment>
<evidence type="ECO:0000256" key="4">
    <source>
        <dbReference type="HAMAP-Rule" id="MF_00171"/>
    </source>
</evidence>
<comment type="caution">
    <text evidence="9">The sequence shown here is derived from an EMBL/GenBank/DDBJ whole genome shotgun (WGS) entry which is preliminary data.</text>
</comment>
<comment type="similarity">
    <text evidence="1 4 7">Belongs to the tRNA pseudouridine synthase TruA family.</text>
</comment>
<evidence type="ECO:0000313" key="9">
    <source>
        <dbReference type="EMBL" id="GAN54291.1"/>
    </source>
</evidence>
<feature type="active site" description="Nucleophile" evidence="4 5">
    <location>
        <position position="57"/>
    </location>
</feature>
<keyword evidence="3 4" id="KW-0413">Isomerase</keyword>
<dbReference type="CDD" id="cd02570">
    <property type="entry name" value="PseudoU_synth_EcTruA"/>
    <property type="match status" value="1"/>
</dbReference>
<evidence type="ECO:0000256" key="2">
    <source>
        <dbReference type="ARBA" id="ARBA00022694"/>
    </source>
</evidence>
<feature type="domain" description="Pseudouridine synthase I TruA alpha/beta" evidence="8">
    <location>
        <begin position="152"/>
        <end position="253"/>
    </location>
</feature>
<evidence type="ECO:0000256" key="1">
    <source>
        <dbReference type="ARBA" id="ARBA00009375"/>
    </source>
</evidence>
<feature type="binding site" evidence="4 6">
    <location>
        <position position="118"/>
    </location>
    <ligand>
        <name>substrate</name>
    </ligand>
</feature>
<gene>
    <name evidence="4" type="primary">truA</name>
    <name evidence="9" type="ORF">Tasa_017_174</name>
</gene>
<dbReference type="SUPFAM" id="SSF55120">
    <property type="entry name" value="Pseudouridine synthase"/>
    <property type="match status" value="1"/>
</dbReference>
<evidence type="ECO:0000259" key="8">
    <source>
        <dbReference type="Pfam" id="PF01416"/>
    </source>
</evidence>
<proteinExistence type="inferred from homology"/>
<dbReference type="GO" id="GO:0003723">
    <property type="term" value="F:RNA binding"/>
    <property type="evidence" value="ECO:0007669"/>
    <property type="project" value="InterPro"/>
</dbReference>
<dbReference type="InterPro" id="IPR020097">
    <property type="entry name" value="PsdUridine_synth_TruA_a/b_dom"/>
</dbReference>
<evidence type="ECO:0000313" key="10">
    <source>
        <dbReference type="Proteomes" id="UP000032679"/>
    </source>
</evidence>
<keyword evidence="2 4" id="KW-0819">tRNA processing</keyword>
<dbReference type="InterPro" id="IPR020094">
    <property type="entry name" value="TruA/RsuA/RluB/E/F_N"/>
</dbReference>
<comment type="function">
    <text evidence="4">Formation of pseudouridine at positions 38, 39 and 40 in the anticodon stem and loop of transfer RNAs.</text>
</comment>
<comment type="caution">
    <text evidence="4">Lacks conserved residue(s) required for the propagation of feature annotation.</text>
</comment>
<dbReference type="EMBL" id="BALE01000017">
    <property type="protein sequence ID" value="GAN54291.1"/>
    <property type="molecule type" value="Genomic_DNA"/>
</dbReference>
<organism evidence="9 10">
    <name type="scientific">Tanticharoenia sakaeratensis NBRC 103193</name>
    <dbReference type="NCBI Taxonomy" id="1231623"/>
    <lineage>
        <taxon>Bacteria</taxon>
        <taxon>Pseudomonadati</taxon>
        <taxon>Pseudomonadota</taxon>
        <taxon>Alphaproteobacteria</taxon>
        <taxon>Acetobacterales</taxon>
        <taxon>Acetobacteraceae</taxon>
        <taxon>Tanticharoenia</taxon>
    </lineage>
</organism>
<dbReference type="Gene3D" id="3.30.70.580">
    <property type="entry name" value="Pseudouridine synthase I, catalytic domain, N-terminal subdomain"/>
    <property type="match status" value="1"/>
</dbReference>
<comment type="subunit">
    <text evidence="4">Homodimer.</text>
</comment>
<dbReference type="InterPro" id="IPR020095">
    <property type="entry name" value="PsdUridine_synth_TruA_C"/>
</dbReference>
<name>A0A0D6MLI6_9PROT</name>
<dbReference type="PANTHER" id="PTHR11142">
    <property type="entry name" value="PSEUDOURIDYLATE SYNTHASE"/>
    <property type="match status" value="1"/>
</dbReference>
<dbReference type="Pfam" id="PF01416">
    <property type="entry name" value="PseudoU_synth_1"/>
    <property type="match status" value="1"/>
</dbReference>
<accession>A0A0D6MLI6</accession>
<evidence type="ECO:0000256" key="3">
    <source>
        <dbReference type="ARBA" id="ARBA00023235"/>
    </source>
</evidence>
<dbReference type="GO" id="GO:0031119">
    <property type="term" value="P:tRNA pseudouridine synthesis"/>
    <property type="evidence" value="ECO:0007669"/>
    <property type="project" value="UniProtKB-UniRule"/>
</dbReference>
<dbReference type="NCBIfam" id="TIGR00071">
    <property type="entry name" value="hisT_truA"/>
    <property type="match status" value="1"/>
</dbReference>
<dbReference type="PIRSF" id="PIRSF001430">
    <property type="entry name" value="tRNA_psdUrid_synth"/>
    <property type="match status" value="1"/>
</dbReference>
<evidence type="ECO:0000256" key="7">
    <source>
        <dbReference type="RuleBase" id="RU003792"/>
    </source>
</evidence>
<protein>
    <recommendedName>
        <fullName evidence="4">tRNA pseudouridine synthase A</fullName>
        <ecNumber evidence="4">5.4.99.12</ecNumber>
    </recommendedName>
    <alternativeName>
        <fullName evidence="4">tRNA pseudouridine(38-40) synthase</fullName>
    </alternativeName>
    <alternativeName>
        <fullName evidence="4">tRNA pseudouridylate synthase I</fullName>
    </alternativeName>
    <alternativeName>
        <fullName evidence="4">tRNA-uridine isomerase I</fullName>
    </alternativeName>
</protein>
<dbReference type="InterPro" id="IPR020103">
    <property type="entry name" value="PsdUridine_synth_cat_dom_sf"/>
</dbReference>
<dbReference type="PANTHER" id="PTHR11142:SF0">
    <property type="entry name" value="TRNA PSEUDOURIDINE SYNTHASE-LIKE 1"/>
    <property type="match status" value="1"/>
</dbReference>
<dbReference type="EC" id="5.4.99.12" evidence="4"/>
<sequence length="260" mass="28168">MSDAPVTWAVRLEYDGGGYVGWQKQANGVSIQGLLEEAASRIAGGRPVPSITAGRTDAGVHAGGQVIQLDFPSGFDRDARQVRDGINFHLKPHPIVVLDAALAAPGWNARFSAIRRRYRYRILNRPARPALDAGQVWHVKRPLDAQAMHEGAQHLLGRHDFSSFRAASCQANSPMRTLDRLDVARNGDIVSIEADARSFLHHQVRNMVGSLQLVGWGAWTPADTRTALEACDRSKAGPTAPPDGLALIGVDYPDDPFAAT</sequence>
<evidence type="ECO:0000256" key="6">
    <source>
        <dbReference type="PIRSR" id="PIRSR001430-2"/>
    </source>
</evidence>
<dbReference type="GO" id="GO:0160147">
    <property type="term" value="F:tRNA pseudouridine(38-40) synthase activity"/>
    <property type="evidence" value="ECO:0007669"/>
    <property type="project" value="UniProtKB-EC"/>
</dbReference>
<evidence type="ECO:0000256" key="5">
    <source>
        <dbReference type="PIRSR" id="PIRSR001430-1"/>
    </source>
</evidence>
<reference evidence="9 10" key="1">
    <citation type="submission" date="2012-10" db="EMBL/GenBank/DDBJ databases">
        <title>Genome sequencing of Tanticharoenia sakaeratensis NBRC 103193.</title>
        <authorList>
            <person name="Azuma Y."/>
            <person name="Hadano H."/>
            <person name="Hirakawa H."/>
            <person name="Matsushita K."/>
        </authorList>
    </citation>
    <scope>NUCLEOTIDE SEQUENCE [LARGE SCALE GENOMIC DNA]</scope>
    <source>
        <strain evidence="9 10">NBRC 103193</strain>
    </source>
</reference>